<dbReference type="AlphaFoldDB" id="A0A8D8YLE2"/>
<dbReference type="GO" id="GO:0009097">
    <property type="term" value="P:isoleucine biosynthetic process"/>
    <property type="evidence" value="ECO:0007669"/>
    <property type="project" value="TreeGrafter"/>
</dbReference>
<dbReference type="InterPro" id="IPR029061">
    <property type="entry name" value="THDP-binding"/>
</dbReference>
<evidence type="ECO:0000259" key="2">
    <source>
        <dbReference type="Pfam" id="PF02775"/>
    </source>
</evidence>
<protein>
    <submittedName>
        <fullName evidence="3">Acetolactate synthase large subunit</fullName>
    </submittedName>
</protein>
<dbReference type="GO" id="GO:0005948">
    <property type="term" value="C:acetolactate synthase complex"/>
    <property type="evidence" value="ECO:0007669"/>
    <property type="project" value="TreeGrafter"/>
</dbReference>
<dbReference type="Pfam" id="PF02775">
    <property type="entry name" value="TPP_enzyme_C"/>
    <property type="match status" value="1"/>
</dbReference>
<dbReference type="GO" id="GO:0030976">
    <property type="term" value="F:thiamine pyrophosphate binding"/>
    <property type="evidence" value="ECO:0007669"/>
    <property type="project" value="InterPro"/>
</dbReference>
<dbReference type="PANTHER" id="PTHR18968">
    <property type="entry name" value="THIAMINE PYROPHOSPHATE ENZYMES"/>
    <property type="match status" value="1"/>
</dbReference>
<sequence>MFITTDVGQHQMFAAKYYNFNYKCFITSGGLGTMGFGLPSAIGVKFANKNKKILLITGEGSFQMMMQELSTCKQYKINILIVNLNNQSLGMVKQWQELNYKNRYSHSYINSAEILRIAIFLCDVRTRTGWIRKHTRANLFSAS</sequence>
<reference evidence="3" key="1">
    <citation type="submission" date="2021-05" db="EMBL/GenBank/DDBJ databases">
        <authorList>
            <person name="Alioto T."/>
            <person name="Alioto T."/>
            <person name="Gomez Garrido J."/>
        </authorList>
    </citation>
    <scope>NUCLEOTIDE SEQUENCE</scope>
</reference>
<dbReference type="PANTHER" id="PTHR18968:SF13">
    <property type="entry name" value="ACETOLACTATE SYNTHASE CATALYTIC SUBUNIT, MITOCHONDRIAL"/>
    <property type="match status" value="1"/>
</dbReference>
<dbReference type="SUPFAM" id="SSF52518">
    <property type="entry name" value="Thiamin diphosphate-binding fold (THDP-binding)"/>
    <property type="match status" value="1"/>
</dbReference>
<evidence type="ECO:0000256" key="1">
    <source>
        <dbReference type="ARBA" id="ARBA00007812"/>
    </source>
</evidence>
<proteinExistence type="inferred from homology"/>
<evidence type="ECO:0000313" key="3">
    <source>
        <dbReference type="EMBL" id="CAG6731030.1"/>
    </source>
</evidence>
<feature type="domain" description="Thiamine pyrophosphate enzyme TPP-binding" evidence="2">
    <location>
        <begin position="6"/>
        <end position="115"/>
    </location>
</feature>
<dbReference type="GO" id="GO:0009099">
    <property type="term" value="P:L-valine biosynthetic process"/>
    <property type="evidence" value="ECO:0007669"/>
    <property type="project" value="TreeGrafter"/>
</dbReference>
<dbReference type="InterPro" id="IPR045229">
    <property type="entry name" value="TPP_enz"/>
</dbReference>
<organism evidence="3">
    <name type="scientific">Cacopsylla melanoneura</name>
    <dbReference type="NCBI Taxonomy" id="428564"/>
    <lineage>
        <taxon>Eukaryota</taxon>
        <taxon>Metazoa</taxon>
        <taxon>Ecdysozoa</taxon>
        <taxon>Arthropoda</taxon>
        <taxon>Hexapoda</taxon>
        <taxon>Insecta</taxon>
        <taxon>Pterygota</taxon>
        <taxon>Neoptera</taxon>
        <taxon>Paraneoptera</taxon>
        <taxon>Hemiptera</taxon>
        <taxon>Sternorrhyncha</taxon>
        <taxon>Psylloidea</taxon>
        <taxon>Psyllidae</taxon>
        <taxon>Psyllinae</taxon>
        <taxon>Cacopsylla</taxon>
    </lineage>
</organism>
<dbReference type="InterPro" id="IPR011766">
    <property type="entry name" value="TPP_enzyme_TPP-bd"/>
</dbReference>
<dbReference type="GO" id="GO:0003984">
    <property type="term" value="F:acetolactate synthase activity"/>
    <property type="evidence" value="ECO:0007669"/>
    <property type="project" value="TreeGrafter"/>
</dbReference>
<dbReference type="GO" id="GO:0050660">
    <property type="term" value="F:flavin adenine dinucleotide binding"/>
    <property type="evidence" value="ECO:0007669"/>
    <property type="project" value="TreeGrafter"/>
</dbReference>
<dbReference type="Gene3D" id="3.40.50.970">
    <property type="match status" value="1"/>
</dbReference>
<accession>A0A8D8YLE2</accession>
<dbReference type="EMBL" id="HBUF01382978">
    <property type="protein sequence ID" value="CAG6731030.1"/>
    <property type="molecule type" value="Transcribed_RNA"/>
</dbReference>
<comment type="similarity">
    <text evidence="1">Belongs to the TPP enzyme family.</text>
</comment>
<name>A0A8D8YLE2_9HEMI</name>